<evidence type="ECO:0000256" key="1">
    <source>
        <dbReference type="SAM" id="MobiDB-lite"/>
    </source>
</evidence>
<organism evidence="3">
    <name type="scientific">Melampsora larici-populina (strain 98AG31 / pathotype 3-4-7)</name>
    <name type="common">Poplar leaf rust fungus</name>
    <dbReference type="NCBI Taxonomy" id="747676"/>
    <lineage>
        <taxon>Eukaryota</taxon>
        <taxon>Fungi</taxon>
        <taxon>Dikarya</taxon>
        <taxon>Basidiomycota</taxon>
        <taxon>Pucciniomycotina</taxon>
        <taxon>Pucciniomycetes</taxon>
        <taxon>Pucciniales</taxon>
        <taxon>Melampsoraceae</taxon>
        <taxon>Melampsora</taxon>
    </lineage>
</organism>
<dbReference type="InParanoid" id="F4R8B7"/>
<accession>F4R8B7</accession>
<protein>
    <submittedName>
        <fullName evidence="2">Uncharacterized protein</fullName>
    </submittedName>
</protein>
<evidence type="ECO:0000313" key="3">
    <source>
        <dbReference type="Proteomes" id="UP000001072"/>
    </source>
</evidence>
<dbReference type="RefSeq" id="XP_007405096.1">
    <property type="nucleotide sequence ID" value="XM_007405034.1"/>
</dbReference>
<proteinExistence type="predicted"/>
<feature type="region of interest" description="Disordered" evidence="1">
    <location>
        <begin position="472"/>
        <end position="503"/>
    </location>
</feature>
<name>F4R8B7_MELLP</name>
<feature type="region of interest" description="Disordered" evidence="1">
    <location>
        <begin position="210"/>
        <end position="241"/>
    </location>
</feature>
<dbReference type="AlphaFoldDB" id="F4R8B7"/>
<dbReference type="HOGENOM" id="CLU_541924_0_0_1"/>
<gene>
    <name evidence="2" type="ORF">MELLADRAFT_102440</name>
</gene>
<keyword evidence="3" id="KW-1185">Reference proteome</keyword>
<dbReference type="GeneID" id="18921677"/>
<dbReference type="Proteomes" id="UP000001072">
    <property type="component" value="Unassembled WGS sequence"/>
</dbReference>
<feature type="compositionally biased region" description="Basic and acidic residues" evidence="1">
    <location>
        <begin position="493"/>
        <end position="503"/>
    </location>
</feature>
<sequence length="503" mass="56356">MPARRQVEGFKPTARMISETVSFLKHLKEIDLPLKDVLLTLILGVDDNDELATLRRYWSSNQGWPSTLNILMAFKKAVVTLTYADLATHDGKPCHFISQATKIVAAESRPRSVFGPPTPAHRITHSFFGIARTAERYAALKRGTGFLWHLIRGSIGCYRQVEGIDETAYLIDPPTVSESEAAPSNPAQSSNFAAAHGDELSEVTVMDTDKVQKDTSDSSSSSEEPLVPLIEPDVQHGNDEDEMKEIEEESDWGDEEAGVIYVDSVDRKQLWTTRATNEAENAPVEAKSFLPDDSQLLHWDSVLRSQLNQAYLDYILTKNNTHTPKSIPKLSKNPHSIERIKPTEPDVGSGTRIKILSDRFSANINLLRQLIRNLRLRSGMVEMFRHKKHLINSRSLAKFLTWSNKNLTKTNVAQQPEEKKDLMDLGYINFQKLLQKEVIHKESTRFRWGTPQASFPNIDDLDLLSEASGEADAADALSKANAEGSLDNSASEEDTHMCGMHEH</sequence>
<dbReference type="KEGG" id="mlr:MELLADRAFT_102440"/>
<reference evidence="3" key="1">
    <citation type="journal article" date="2011" name="Proc. Natl. Acad. Sci. U.S.A.">
        <title>Obligate biotrophy features unraveled by the genomic analysis of rust fungi.</title>
        <authorList>
            <person name="Duplessis S."/>
            <person name="Cuomo C.A."/>
            <person name="Lin Y.-C."/>
            <person name="Aerts A."/>
            <person name="Tisserant E."/>
            <person name="Veneault-Fourrey C."/>
            <person name="Joly D.L."/>
            <person name="Hacquard S."/>
            <person name="Amselem J."/>
            <person name="Cantarel B.L."/>
            <person name="Chiu R."/>
            <person name="Coutinho P.M."/>
            <person name="Feau N."/>
            <person name="Field M."/>
            <person name="Frey P."/>
            <person name="Gelhaye E."/>
            <person name="Goldberg J."/>
            <person name="Grabherr M.G."/>
            <person name="Kodira C.D."/>
            <person name="Kohler A."/>
            <person name="Kuees U."/>
            <person name="Lindquist E.A."/>
            <person name="Lucas S.M."/>
            <person name="Mago R."/>
            <person name="Mauceli E."/>
            <person name="Morin E."/>
            <person name="Murat C."/>
            <person name="Pangilinan J.L."/>
            <person name="Park R."/>
            <person name="Pearson M."/>
            <person name="Quesneville H."/>
            <person name="Rouhier N."/>
            <person name="Sakthikumar S."/>
            <person name="Salamov A.A."/>
            <person name="Schmutz J."/>
            <person name="Selles B."/>
            <person name="Shapiro H."/>
            <person name="Tanguay P."/>
            <person name="Tuskan G.A."/>
            <person name="Henrissat B."/>
            <person name="Van de Peer Y."/>
            <person name="Rouze P."/>
            <person name="Ellis J.G."/>
            <person name="Dodds P.N."/>
            <person name="Schein J.E."/>
            <person name="Zhong S."/>
            <person name="Hamelin R.C."/>
            <person name="Grigoriev I.V."/>
            <person name="Szabo L.J."/>
            <person name="Martin F."/>
        </authorList>
    </citation>
    <scope>NUCLEOTIDE SEQUENCE [LARGE SCALE GENOMIC DNA]</scope>
    <source>
        <strain evidence="3">98AG31 / pathotype 3-4-7</strain>
    </source>
</reference>
<dbReference type="VEuPathDB" id="FungiDB:MELLADRAFT_102440"/>
<evidence type="ECO:0000313" key="2">
    <source>
        <dbReference type="EMBL" id="EGG11461.1"/>
    </source>
</evidence>
<dbReference type="EMBL" id="GL883092">
    <property type="protein sequence ID" value="EGG11461.1"/>
    <property type="molecule type" value="Genomic_DNA"/>
</dbReference>